<dbReference type="RefSeq" id="XP_033601169.1">
    <property type="nucleotide sequence ID" value="XM_033743940.1"/>
</dbReference>
<accession>A0A6A6W758</accession>
<feature type="compositionally biased region" description="Low complexity" evidence="1">
    <location>
        <begin position="38"/>
        <end position="53"/>
    </location>
</feature>
<feature type="compositionally biased region" description="Basic and acidic residues" evidence="1">
    <location>
        <begin position="23"/>
        <end position="36"/>
    </location>
</feature>
<sequence>MSAYYESPAMSHHNRHHKSSPSDVKETNGQDDKQSRPESISSEGTSIESSRSSSFDEAREHRRTHKTTSSIPTPIKTSHSSRFRPPPLSPRSFRSSRSPRSGVLAPLTSDGMPKPRSPQSSLYSRRHESKRSPSLHSAQSPSTTQSPPFSPRSLKSIFSSSHIHSPSAGSHYSTSTSTTIASTAASCHRRDSASQIDPTTAAATLPPGQTIAPKLFDRNIPRSKQNREPDAPPLPTPSFFEPHDNPLDTAPFPPASSTTHTGGKESSNPLSKLASRFKAVLGGGSSSGGASSAEQKAMARRKKSSDRKFKPKTARLVTEKVEDVHWTEM</sequence>
<feature type="compositionally biased region" description="Low complexity" evidence="1">
    <location>
        <begin position="137"/>
        <end position="186"/>
    </location>
</feature>
<feature type="compositionally biased region" description="Polar residues" evidence="1">
    <location>
        <begin position="193"/>
        <end position="202"/>
    </location>
</feature>
<feature type="region of interest" description="Disordered" evidence="1">
    <location>
        <begin position="1"/>
        <end position="329"/>
    </location>
</feature>
<dbReference type="EMBL" id="ML996571">
    <property type="protein sequence ID" value="KAF2758718.1"/>
    <property type="molecule type" value="Genomic_DNA"/>
</dbReference>
<dbReference type="AlphaFoldDB" id="A0A6A6W758"/>
<feature type="compositionally biased region" description="Basic and acidic residues" evidence="1">
    <location>
        <begin position="215"/>
        <end position="230"/>
    </location>
</feature>
<feature type="compositionally biased region" description="Polar residues" evidence="1">
    <location>
        <begin position="255"/>
        <end position="270"/>
    </location>
</feature>
<organism evidence="2 3">
    <name type="scientific">Pseudovirgaria hyperparasitica</name>
    <dbReference type="NCBI Taxonomy" id="470096"/>
    <lineage>
        <taxon>Eukaryota</taxon>
        <taxon>Fungi</taxon>
        <taxon>Dikarya</taxon>
        <taxon>Ascomycota</taxon>
        <taxon>Pezizomycotina</taxon>
        <taxon>Dothideomycetes</taxon>
        <taxon>Dothideomycetes incertae sedis</taxon>
        <taxon>Acrospermales</taxon>
        <taxon>Acrospermaceae</taxon>
        <taxon>Pseudovirgaria</taxon>
    </lineage>
</organism>
<dbReference type="GeneID" id="54484994"/>
<feature type="compositionally biased region" description="Basic residues" evidence="1">
    <location>
        <begin position="298"/>
        <end position="313"/>
    </location>
</feature>
<keyword evidence="3" id="KW-1185">Reference proteome</keyword>
<feature type="compositionally biased region" description="Basic and acidic residues" evidence="1">
    <location>
        <begin position="317"/>
        <end position="329"/>
    </location>
</feature>
<evidence type="ECO:0000313" key="3">
    <source>
        <dbReference type="Proteomes" id="UP000799437"/>
    </source>
</evidence>
<proteinExistence type="predicted"/>
<evidence type="ECO:0000313" key="2">
    <source>
        <dbReference type="EMBL" id="KAF2758718.1"/>
    </source>
</evidence>
<name>A0A6A6W758_9PEZI</name>
<dbReference type="Proteomes" id="UP000799437">
    <property type="component" value="Unassembled WGS sequence"/>
</dbReference>
<gene>
    <name evidence="2" type="ORF">EJ05DRAFT_476031</name>
</gene>
<evidence type="ECO:0000256" key="1">
    <source>
        <dbReference type="SAM" id="MobiDB-lite"/>
    </source>
</evidence>
<protein>
    <submittedName>
        <fullName evidence="2">Uncharacterized protein</fullName>
    </submittedName>
</protein>
<reference evidence="2" key="1">
    <citation type="journal article" date="2020" name="Stud. Mycol.">
        <title>101 Dothideomycetes genomes: a test case for predicting lifestyles and emergence of pathogens.</title>
        <authorList>
            <person name="Haridas S."/>
            <person name="Albert R."/>
            <person name="Binder M."/>
            <person name="Bloem J."/>
            <person name="Labutti K."/>
            <person name="Salamov A."/>
            <person name="Andreopoulos B."/>
            <person name="Baker S."/>
            <person name="Barry K."/>
            <person name="Bills G."/>
            <person name="Bluhm B."/>
            <person name="Cannon C."/>
            <person name="Castanera R."/>
            <person name="Culley D."/>
            <person name="Daum C."/>
            <person name="Ezra D."/>
            <person name="Gonzalez J."/>
            <person name="Henrissat B."/>
            <person name="Kuo A."/>
            <person name="Liang C."/>
            <person name="Lipzen A."/>
            <person name="Lutzoni F."/>
            <person name="Magnuson J."/>
            <person name="Mondo S."/>
            <person name="Nolan M."/>
            <person name="Ohm R."/>
            <person name="Pangilinan J."/>
            <person name="Park H.-J."/>
            <person name="Ramirez L."/>
            <person name="Alfaro M."/>
            <person name="Sun H."/>
            <person name="Tritt A."/>
            <person name="Yoshinaga Y."/>
            <person name="Zwiers L.-H."/>
            <person name="Turgeon B."/>
            <person name="Goodwin S."/>
            <person name="Spatafora J."/>
            <person name="Crous P."/>
            <person name="Grigoriev I."/>
        </authorList>
    </citation>
    <scope>NUCLEOTIDE SEQUENCE</scope>
    <source>
        <strain evidence="2">CBS 121739</strain>
    </source>
</reference>
<feature type="compositionally biased region" description="Low complexity" evidence="1">
    <location>
        <begin position="90"/>
        <end position="101"/>
    </location>
</feature>
<feature type="compositionally biased region" description="Low complexity" evidence="1">
    <location>
        <begin position="67"/>
        <end position="80"/>
    </location>
</feature>